<keyword evidence="2" id="KW-1185">Reference proteome</keyword>
<dbReference type="Proteomes" id="UP000094565">
    <property type="component" value="Chromosome 2"/>
</dbReference>
<accession>A0A1B2JC90</accession>
<evidence type="ECO:0000313" key="1">
    <source>
        <dbReference type="EMBL" id="ANZ75485.1"/>
    </source>
</evidence>
<sequence>MKGQLFFDVAQGHTLKKRNPLTHRMDLLNVEFLKLTHGFITKELLGPALLFNFLLISIKLRSSTDNRRWRVGSAFSCTILSILLTVDNECFQLKNFSKVQQSSQYIFWQGHFGLENVKNTEIGLYNDLFPLISESLLEQGHREFRKRLKVASLMSDEYQNDLSSLATI</sequence>
<protein>
    <submittedName>
        <fullName evidence="1">BA75_01962T0</fullName>
    </submittedName>
</protein>
<gene>
    <name evidence="1" type="ORF">ATY40_BA7501962</name>
</gene>
<evidence type="ECO:0000313" key="2">
    <source>
        <dbReference type="Proteomes" id="UP000094565"/>
    </source>
</evidence>
<dbReference type="EMBL" id="CP014585">
    <property type="protein sequence ID" value="ANZ75485.1"/>
    <property type="molecule type" value="Genomic_DNA"/>
</dbReference>
<name>A0A1B2JC90_PICPA</name>
<proteinExistence type="predicted"/>
<dbReference type="AlphaFoldDB" id="A0A1B2JC90"/>
<organism evidence="1 2">
    <name type="scientific">Komagataella pastoris</name>
    <name type="common">Yeast</name>
    <name type="synonym">Pichia pastoris</name>
    <dbReference type="NCBI Taxonomy" id="4922"/>
    <lineage>
        <taxon>Eukaryota</taxon>
        <taxon>Fungi</taxon>
        <taxon>Dikarya</taxon>
        <taxon>Ascomycota</taxon>
        <taxon>Saccharomycotina</taxon>
        <taxon>Pichiomycetes</taxon>
        <taxon>Pichiales</taxon>
        <taxon>Pichiaceae</taxon>
        <taxon>Komagataella</taxon>
    </lineage>
</organism>
<reference evidence="1 2" key="1">
    <citation type="submission" date="2016-02" db="EMBL/GenBank/DDBJ databases">
        <title>Comparative genomic and transcriptomic foundation for Pichia pastoris.</title>
        <authorList>
            <person name="Love K.R."/>
            <person name="Shah K.A."/>
            <person name="Whittaker C.A."/>
            <person name="Wu J."/>
            <person name="Bartlett M.C."/>
            <person name="Ma D."/>
            <person name="Leeson R.L."/>
            <person name="Priest M."/>
            <person name="Young S.K."/>
            <person name="Love J.C."/>
        </authorList>
    </citation>
    <scope>NUCLEOTIDE SEQUENCE [LARGE SCALE GENOMIC DNA]</scope>
    <source>
        <strain evidence="1 2">ATCC 28485</strain>
    </source>
</reference>